<accession>A0A939IVH8</accession>
<dbReference type="InterPro" id="IPR013216">
    <property type="entry name" value="Methyltransf_11"/>
</dbReference>
<dbReference type="GO" id="GO:0008757">
    <property type="term" value="F:S-adenosylmethionine-dependent methyltransferase activity"/>
    <property type="evidence" value="ECO:0007669"/>
    <property type="project" value="InterPro"/>
</dbReference>
<evidence type="ECO:0000259" key="1">
    <source>
        <dbReference type="Pfam" id="PF08241"/>
    </source>
</evidence>
<evidence type="ECO:0000313" key="2">
    <source>
        <dbReference type="EMBL" id="MBN8206109.1"/>
    </source>
</evidence>
<dbReference type="InterPro" id="IPR029063">
    <property type="entry name" value="SAM-dependent_MTases_sf"/>
</dbReference>
<gene>
    <name evidence="2" type="ORF">JF543_09060</name>
</gene>
<dbReference type="Gene3D" id="3.40.50.150">
    <property type="entry name" value="Vaccinia Virus protein VP39"/>
    <property type="match status" value="1"/>
</dbReference>
<reference evidence="2" key="1">
    <citation type="submission" date="2020-12" db="EMBL/GenBank/DDBJ databases">
        <title>PHA producing bacteria isolated from mangrove.</title>
        <authorList>
            <person name="Zheng W."/>
            <person name="Yu S."/>
            <person name="Huang Y."/>
        </authorList>
    </citation>
    <scope>NUCLEOTIDE SEQUENCE</scope>
    <source>
        <strain evidence="2">GN8-5</strain>
    </source>
</reference>
<evidence type="ECO:0000313" key="3">
    <source>
        <dbReference type="Proteomes" id="UP000664385"/>
    </source>
</evidence>
<comment type="caution">
    <text evidence="2">The sequence shown here is derived from an EMBL/GenBank/DDBJ whole genome shotgun (WGS) entry which is preliminary data.</text>
</comment>
<keyword evidence="2" id="KW-0489">Methyltransferase</keyword>
<dbReference type="Proteomes" id="UP000664385">
    <property type="component" value="Unassembled WGS sequence"/>
</dbReference>
<protein>
    <submittedName>
        <fullName evidence="2">Methyltransferase domain-containing protein</fullName>
    </submittedName>
</protein>
<organism evidence="2 3">
    <name type="scientific">Microbacterium esteraromaticum</name>
    <dbReference type="NCBI Taxonomy" id="57043"/>
    <lineage>
        <taxon>Bacteria</taxon>
        <taxon>Bacillati</taxon>
        <taxon>Actinomycetota</taxon>
        <taxon>Actinomycetes</taxon>
        <taxon>Micrococcales</taxon>
        <taxon>Microbacteriaceae</taxon>
        <taxon>Microbacterium</taxon>
    </lineage>
</organism>
<dbReference type="CDD" id="cd02440">
    <property type="entry name" value="AdoMet_MTases"/>
    <property type="match status" value="1"/>
</dbReference>
<dbReference type="GO" id="GO:0032259">
    <property type="term" value="P:methylation"/>
    <property type="evidence" value="ECO:0007669"/>
    <property type="project" value="UniProtKB-KW"/>
</dbReference>
<keyword evidence="2" id="KW-0808">Transferase</keyword>
<dbReference type="Pfam" id="PF08241">
    <property type="entry name" value="Methyltransf_11"/>
    <property type="match status" value="1"/>
</dbReference>
<sequence>MQEDIDARIQSYYTSVFDEHARLTTRSAQGPLEYVRTQEIIREHVSAGTMIDIGGGAGIHARALTDAGYVVEVLDPVSRHVEQARALGLNARVGDARELPFAAGSFDAALLLGPLYHLAAYADRILALREAARVVGPGGFVFAAGLSRYIAFGQATLGRDVPEPYPGEWVSLAAQGKPADGMRFPAGHFHTAEELASEATAAGLDVIEVVGVEGPAGILLESMVDAGEELSQAALAIARAAADRPGVRDMSAHLIAVARVPGGSGD</sequence>
<dbReference type="EMBL" id="JAEMWU010000001">
    <property type="protein sequence ID" value="MBN8206109.1"/>
    <property type="molecule type" value="Genomic_DNA"/>
</dbReference>
<proteinExistence type="predicted"/>
<feature type="domain" description="Methyltransferase type 11" evidence="1">
    <location>
        <begin position="52"/>
        <end position="142"/>
    </location>
</feature>
<dbReference type="RefSeq" id="WP_206823808.1">
    <property type="nucleotide sequence ID" value="NZ_JAEMWU010000001.1"/>
</dbReference>
<dbReference type="AlphaFoldDB" id="A0A939IVH8"/>
<dbReference type="SUPFAM" id="SSF53335">
    <property type="entry name" value="S-adenosyl-L-methionine-dependent methyltransferases"/>
    <property type="match status" value="1"/>
</dbReference>
<name>A0A939IVH8_9MICO</name>